<dbReference type="Proteomes" id="UP001321520">
    <property type="component" value="Plasmid unnamed"/>
</dbReference>
<feature type="coiled-coil region" evidence="1">
    <location>
        <begin position="443"/>
        <end position="504"/>
    </location>
</feature>
<keyword evidence="4" id="KW-1185">Reference proteome</keyword>
<keyword evidence="1" id="KW-0175">Coiled coil</keyword>
<geneLocation type="plasmid" evidence="3 4">
    <name>unnamed</name>
</geneLocation>
<reference evidence="3 4" key="1">
    <citation type="submission" date="2022-05" db="EMBL/GenBank/DDBJ databases">
        <title>Microbulbifer sp. nov., isolated from sponge.</title>
        <authorList>
            <person name="Gao L."/>
        </authorList>
    </citation>
    <scope>NUCLEOTIDE SEQUENCE [LARGE SCALE GENOMIC DNA]</scope>
    <source>
        <strain evidence="3 4">MI-G</strain>
        <plasmid evidence="3 4">unnamed</plasmid>
    </source>
</reference>
<gene>
    <name evidence="3" type="ORF">M8T91_18720</name>
</gene>
<protein>
    <recommendedName>
        <fullName evidence="5">Bacteriophage tail tape measure N-terminal domain-containing protein</fullName>
    </recommendedName>
</protein>
<evidence type="ECO:0000256" key="2">
    <source>
        <dbReference type="SAM" id="Phobius"/>
    </source>
</evidence>
<dbReference type="PANTHER" id="PTHR43941:SF1">
    <property type="entry name" value="STRUCTURAL MAINTENANCE OF CHROMOSOMES PROTEIN 2"/>
    <property type="match status" value="1"/>
</dbReference>
<keyword evidence="2" id="KW-0812">Transmembrane</keyword>
<evidence type="ECO:0008006" key="5">
    <source>
        <dbReference type="Google" id="ProtNLM"/>
    </source>
</evidence>
<proteinExistence type="predicted"/>
<organism evidence="3 4">
    <name type="scientific">Microbulbifer spongiae</name>
    <dbReference type="NCBI Taxonomy" id="2944933"/>
    <lineage>
        <taxon>Bacteria</taxon>
        <taxon>Pseudomonadati</taxon>
        <taxon>Pseudomonadota</taxon>
        <taxon>Gammaproteobacteria</taxon>
        <taxon>Cellvibrionales</taxon>
        <taxon>Microbulbiferaceae</taxon>
        <taxon>Microbulbifer</taxon>
    </lineage>
</organism>
<dbReference type="RefSeq" id="WP_301419252.1">
    <property type="nucleotide sequence ID" value="NZ_CP098024.1"/>
</dbReference>
<feature type="coiled-coil region" evidence="1">
    <location>
        <begin position="683"/>
        <end position="710"/>
    </location>
</feature>
<name>A0ABY9EFJ2_9GAMM</name>
<dbReference type="PANTHER" id="PTHR43941">
    <property type="entry name" value="STRUCTURAL MAINTENANCE OF CHROMOSOMES PROTEIN 2"/>
    <property type="match status" value="1"/>
</dbReference>
<evidence type="ECO:0000313" key="4">
    <source>
        <dbReference type="Proteomes" id="UP001321520"/>
    </source>
</evidence>
<keyword evidence="2" id="KW-1133">Transmembrane helix</keyword>
<evidence type="ECO:0000256" key="1">
    <source>
        <dbReference type="SAM" id="Coils"/>
    </source>
</evidence>
<feature type="transmembrane region" description="Helical" evidence="2">
    <location>
        <begin position="85"/>
        <end position="103"/>
    </location>
</feature>
<sequence>MTRQASMATMVANLELRSTQYKREMAQVSARNKALARDIKNTAATGDIFSRSMRGAAQGVASIDGPLGGVSGRVSALNGFLHSGAGAWALFGAGVAGVTAVLYKSIRAGEEMERQQLKIEALLKATGGVSGRTTQQLDQQARAVARATLASVSGIRDAQGVLLTFRTVQEETFDRAIALSQDLAAVMGGDAKSAALQLGKALEEPSVGLTMLRRAGVSFTEAEKARIKTMTEAGRVAQAQRLILDKLAQQVGGAGAGEAGGLTGAVDSLGQSWQEFLEEFNRTTGATGLATRTIQGLTGVLDDSRGVAEDTEAAVTALAILLGGRFAGAIGRQATQMALLNTNTYKATVQTNALGQVIGRTTIATRAAAVAATGLKNAFAFLGGPVGVITIAVASLVAWNAAQPTTEQKAQSLTGRIDELTRSWKELTKAQRINREQKVLVDRDDLAAQLAQLKKQRDLLRDGGIKDDTRFGYQAALGNEHPRVRELNDQIDTLKQNLDSANQKLANLGKPNQQRFQEEAKAAFKAALEREAVERARAENALRQAQEAGAAQLAQLDSFLADQRGRIDLDHETRLQQIAALQIAEEELRRRGFDSLETLREEYSVRETARYQAALQALQAGPGESGGDQPGPDGLTDVERQRMVARLQTLQFSWLTEMEQLQVQQDEEMALLDQAYASKLIQRDEYERSLFQLEQKHAKAREKLEQASSKNRWKAFSGAMDMMLGISNTGSKKLFKIQKTLSLAKAVATLPSAVIESFHNSGGYPWGIPAATAMAAAGAAQIAQIKSANFSDGGSAANVSGGATAATLPSTTGATAARLDTFADNDAPQQPRTQVIIQIQGDVVGDSSERFIEDLRTGISSGDLVIIDKNSRQAQELRD</sequence>
<keyword evidence="2" id="KW-0472">Membrane</keyword>
<accession>A0ABY9EFJ2</accession>
<dbReference type="EMBL" id="CP098024">
    <property type="protein sequence ID" value="WKD51690.1"/>
    <property type="molecule type" value="Genomic_DNA"/>
</dbReference>
<keyword evidence="3" id="KW-0614">Plasmid</keyword>
<evidence type="ECO:0000313" key="3">
    <source>
        <dbReference type="EMBL" id="WKD51690.1"/>
    </source>
</evidence>